<dbReference type="PANTHER" id="PTHR22807">
    <property type="entry name" value="NOP2 YEAST -RELATED NOL1/NOP2/FMU SUN DOMAIN-CONTAINING"/>
    <property type="match status" value="1"/>
</dbReference>
<dbReference type="Pfam" id="PF01189">
    <property type="entry name" value="Methyltr_RsmB-F"/>
    <property type="match status" value="1"/>
</dbReference>
<dbReference type="Pfam" id="PF22458">
    <property type="entry name" value="RsmF-B_ferredox"/>
    <property type="match status" value="1"/>
</dbReference>
<protein>
    <recommendedName>
        <fullName evidence="4">16S rRNA (cytosine(967)-C(5))-methyltransferase</fullName>
        <ecNumber evidence="4">2.1.1.176</ecNumber>
    </recommendedName>
    <alternativeName>
        <fullName evidence="11">16S rRNA m5C967 methyltransferase</fullName>
    </alternativeName>
    <alternativeName>
        <fullName evidence="12">rRNA (cytosine-C(5)-)-methyltransferase RsmB</fullName>
    </alternativeName>
</protein>
<dbReference type="Gene3D" id="3.40.50.150">
    <property type="entry name" value="Vaccinia Virus protein VP39"/>
    <property type="match status" value="1"/>
</dbReference>
<comment type="caution">
    <text evidence="16">The sequence shown here is derived from an EMBL/GenBank/DDBJ whole genome shotgun (WGS) entry which is preliminary data.</text>
</comment>
<evidence type="ECO:0000256" key="11">
    <source>
        <dbReference type="ARBA" id="ARBA00030399"/>
    </source>
</evidence>
<evidence type="ECO:0000259" key="15">
    <source>
        <dbReference type="PROSITE" id="PS51686"/>
    </source>
</evidence>
<dbReference type="FunFam" id="3.40.50.150:FF:000022">
    <property type="entry name" value="Ribosomal RNA small subunit methyltransferase B"/>
    <property type="match status" value="1"/>
</dbReference>
<evidence type="ECO:0000256" key="6">
    <source>
        <dbReference type="ARBA" id="ARBA00022552"/>
    </source>
</evidence>
<sequence>MNPRLAAARALAAVLSGKASLNSSLPAQLDKVEERDRGLTQDLAFGTARWQPRLELLAAQLLQKPFKATDADVQALLLVGLYQLFYSRIPAHAAIGETVGCADKLKKPWAKGLLNAVLRRAQREGEELLAGMERDPVVRTAHPRWLQKSLKAFWPEQWEAICAANNAHPPMILRVNRRHHSRDAYLALLAEAGVGASACQYSPDGIVLAEACDVRGLPGFADGWVSVQDEAAQLAADLLDLAPGQRVLDACCAPGGKTCHILEAEPALAGVVAVDLEAKRLVRVRENLERLGLDAQLIAADGRDTQAWWDGKPFQRILLDAPCSATGVIRRHPDIKLTRQPDDIAALAQLQGELLDTLWQTLEVGGILLYATCSTLPTENTEVIGAFLARTPGARELDLATEAGLRQPHGRQLLAQEGGHDGFYYAKLIKIAASRG</sequence>
<dbReference type="GO" id="GO:0006355">
    <property type="term" value="P:regulation of DNA-templated transcription"/>
    <property type="evidence" value="ECO:0007669"/>
    <property type="project" value="InterPro"/>
</dbReference>
<feature type="active site" description="Nucleophile" evidence="14">
    <location>
        <position position="373"/>
    </location>
</feature>
<dbReference type="InterPro" id="IPR049560">
    <property type="entry name" value="MeTrfase_RsmB-F_NOP2_cat"/>
</dbReference>
<dbReference type="GO" id="GO:0005829">
    <property type="term" value="C:cytosol"/>
    <property type="evidence" value="ECO:0007669"/>
    <property type="project" value="TreeGrafter"/>
</dbReference>
<dbReference type="NCBIfam" id="NF008149">
    <property type="entry name" value="PRK10901.1"/>
    <property type="match status" value="1"/>
</dbReference>
<dbReference type="GO" id="GO:0070475">
    <property type="term" value="P:rRNA base methylation"/>
    <property type="evidence" value="ECO:0007669"/>
    <property type="project" value="TreeGrafter"/>
</dbReference>
<evidence type="ECO:0000256" key="4">
    <source>
        <dbReference type="ARBA" id="ARBA00012140"/>
    </source>
</evidence>
<dbReference type="PROSITE" id="PS01153">
    <property type="entry name" value="NOL1_NOP2_SUN"/>
    <property type="match status" value="1"/>
</dbReference>
<evidence type="ECO:0000256" key="2">
    <source>
        <dbReference type="ARBA" id="ARBA00004496"/>
    </source>
</evidence>
<evidence type="ECO:0000256" key="1">
    <source>
        <dbReference type="ARBA" id="ARBA00002724"/>
    </source>
</evidence>
<evidence type="ECO:0000256" key="3">
    <source>
        <dbReference type="ARBA" id="ARBA00007494"/>
    </source>
</evidence>
<keyword evidence="9 14" id="KW-0949">S-adenosyl-L-methionine</keyword>
<comment type="similarity">
    <text evidence="3 14">Belongs to the class I-like SAM-binding methyltransferase superfamily. RsmB/NOP family.</text>
</comment>
<dbReference type="RefSeq" id="WP_152899791.1">
    <property type="nucleotide sequence ID" value="NZ_CP191492.1"/>
</dbReference>
<dbReference type="EMBL" id="WHUV01000009">
    <property type="protein sequence ID" value="MQA57795.1"/>
    <property type="molecule type" value="Genomic_DNA"/>
</dbReference>
<keyword evidence="8 14" id="KW-0808">Transferase</keyword>
<dbReference type="InterPro" id="IPR006027">
    <property type="entry name" value="NusB_RsmB_TIM44"/>
</dbReference>
<dbReference type="PROSITE" id="PS51686">
    <property type="entry name" value="SAM_MT_RSMB_NOP"/>
    <property type="match status" value="1"/>
</dbReference>
<evidence type="ECO:0000256" key="9">
    <source>
        <dbReference type="ARBA" id="ARBA00022691"/>
    </source>
</evidence>
<accession>A0A7X1U801</accession>
<keyword evidence="5" id="KW-0963">Cytoplasm</keyword>
<dbReference type="Gene3D" id="3.30.70.1170">
    <property type="entry name" value="Sun protein, domain 3"/>
    <property type="match status" value="1"/>
</dbReference>
<dbReference type="InterPro" id="IPR001678">
    <property type="entry name" value="MeTrfase_RsmB-F_NOP2_dom"/>
</dbReference>
<feature type="domain" description="SAM-dependent MTase RsmB/NOP-type" evidence="15">
    <location>
        <begin position="161"/>
        <end position="431"/>
    </location>
</feature>
<keyword evidence="10 14" id="KW-0694">RNA-binding</keyword>
<keyword evidence="6" id="KW-0698">rRNA processing</keyword>
<comment type="subcellular location">
    <subcellularLocation>
        <location evidence="2">Cytoplasm</location>
    </subcellularLocation>
</comment>
<dbReference type="Proteomes" id="UP000486534">
    <property type="component" value="Unassembled WGS sequence"/>
</dbReference>
<comment type="function">
    <text evidence="1">Specifically methylates the cytosine at position 967 (m5C967) of 16S rRNA.</text>
</comment>
<organism evidence="16 17">
    <name type="scientific">Pseudomonas piscis</name>
    <dbReference type="NCBI Taxonomy" id="2614538"/>
    <lineage>
        <taxon>Bacteria</taxon>
        <taxon>Pseudomonadati</taxon>
        <taxon>Pseudomonadota</taxon>
        <taxon>Gammaproteobacteria</taxon>
        <taxon>Pseudomonadales</taxon>
        <taxon>Pseudomonadaceae</taxon>
        <taxon>Pseudomonas</taxon>
    </lineage>
</organism>
<feature type="binding site" evidence="14">
    <location>
        <position position="301"/>
    </location>
    <ligand>
        <name>S-adenosyl-L-methionine</name>
        <dbReference type="ChEBI" id="CHEBI:59789"/>
    </ligand>
</feature>
<evidence type="ECO:0000313" key="16">
    <source>
        <dbReference type="EMBL" id="MQA57795.1"/>
    </source>
</evidence>
<gene>
    <name evidence="16" type="primary">rsmB</name>
    <name evidence="16" type="ORF">GDH07_31205</name>
</gene>
<evidence type="ECO:0000256" key="8">
    <source>
        <dbReference type="ARBA" id="ARBA00022679"/>
    </source>
</evidence>
<dbReference type="CDD" id="cd02440">
    <property type="entry name" value="AdoMet_MTases"/>
    <property type="match status" value="1"/>
</dbReference>
<dbReference type="Gene3D" id="1.10.940.10">
    <property type="entry name" value="NusB-like"/>
    <property type="match status" value="1"/>
</dbReference>
<dbReference type="InterPro" id="IPR029063">
    <property type="entry name" value="SAM-dependent_MTases_sf"/>
</dbReference>
<evidence type="ECO:0000256" key="5">
    <source>
        <dbReference type="ARBA" id="ARBA00022490"/>
    </source>
</evidence>
<dbReference type="PANTHER" id="PTHR22807:SF61">
    <property type="entry name" value="NOL1_NOP2_SUN FAMILY PROTEIN _ ANTITERMINATION NUSB DOMAIN-CONTAINING PROTEIN"/>
    <property type="match status" value="1"/>
</dbReference>
<name>A0A7X1U801_9PSED</name>
<dbReference type="Gene3D" id="1.10.287.730">
    <property type="entry name" value="Helix hairpin bin"/>
    <property type="match status" value="1"/>
</dbReference>
<dbReference type="NCBIfam" id="TIGR00563">
    <property type="entry name" value="rsmB"/>
    <property type="match status" value="1"/>
</dbReference>
<dbReference type="GO" id="GO:0009383">
    <property type="term" value="F:rRNA (cytosine-C5-)-methyltransferase activity"/>
    <property type="evidence" value="ECO:0007669"/>
    <property type="project" value="TreeGrafter"/>
</dbReference>
<dbReference type="InterPro" id="IPR018314">
    <property type="entry name" value="RsmB/NOL1/NOP2-like_CS"/>
</dbReference>
<dbReference type="InterPro" id="IPR035926">
    <property type="entry name" value="NusB-like_sf"/>
</dbReference>
<evidence type="ECO:0000256" key="13">
    <source>
        <dbReference type="ARBA" id="ARBA00047283"/>
    </source>
</evidence>
<proteinExistence type="inferred from homology"/>
<feature type="binding site" evidence="14">
    <location>
        <begin position="251"/>
        <end position="257"/>
    </location>
    <ligand>
        <name>S-adenosyl-L-methionine</name>
        <dbReference type="ChEBI" id="CHEBI:59789"/>
    </ligand>
</feature>
<dbReference type="SUPFAM" id="SSF48013">
    <property type="entry name" value="NusB-like"/>
    <property type="match status" value="1"/>
</dbReference>
<dbReference type="EC" id="2.1.1.176" evidence="4"/>
<comment type="catalytic activity">
    <reaction evidence="13">
        <text>cytidine(967) in 16S rRNA + S-adenosyl-L-methionine = 5-methylcytidine(967) in 16S rRNA + S-adenosyl-L-homocysteine + H(+)</text>
        <dbReference type="Rhea" id="RHEA:42748"/>
        <dbReference type="Rhea" id="RHEA-COMP:10219"/>
        <dbReference type="Rhea" id="RHEA-COMP:10220"/>
        <dbReference type="ChEBI" id="CHEBI:15378"/>
        <dbReference type="ChEBI" id="CHEBI:57856"/>
        <dbReference type="ChEBI" id="CHEBI:59789"/>
        <dbReference type="ChEBI" id="CHEBI:74483"/>
        <dbReference type="ChEBI" id="CHEBI:82748"/>
        <dbReference type="EC" id="2.1.1.176"/>
    </reaction>
</comment>
<dbReference type="InterPro" id="IPR004573">
    <property type="entry name" value="rRNA_ssu_MeTfrase_B"/>
</dbReference>
<dbReference type="InterPro" id="IPR023267">
    <property type="entry name" value="RCMT"/>
</dbReference>
<dbReference type="GO" id="GO:0003723">
    <property type="term" value="F:RNA binding"/>
    <property type="evidence" value="ECO:0007669"/>
    <property type="project" value="UniProtKB-UniRule"/>
</dbReference>
<dbReference type="FunFam" id="3.30.70.1170:FF:000002">
    <property type="entry name" value="Ribosomal RNA small subunit methyltransferase B"/>
    <property type="match status" value="1"/>
</dbReference>
<dbReference type="AlphaFoldDB" id="A0A7X1U801"/>
<dbReference type="SUPFAM" id="SSF53335">
    <property type="entry name" value="S-adenosyl-L-methionine-dependent methyltransferases"/>
    <property type="match status" value="1"/>
</dbReference>
<evidence type="ECO:0000256" key="7">
    <source>
        <dbReference type="ARBA" id="ARBA00022603"/>
    </source>
</evidence>
<evidence type="ECO:0000256" key="14">
    <source>
        <dbReference type="PROSITE-ProRule" id="PRU01023"/>
    </source>
</evidence>
<feature type="binding site" evidence="14">
    <location>
        <position position="275"/>
    </location>
    <ligand>
        <name>S-adenosyl-L-methionine</name>
        <dbReference type="ChEBI" id="CHEBI:59789"/>
    </ligand>
</feature>
<evidence type="ECO:0000256" key="12">
    <source>
        <dbReference type="ARBA" id="ARBA00031088"/>
    </source>
</evidence>
<evidence type="ECO:0000313" key="17">
    <source>
        <dbReference type="Proteomes" id="UP000486534"/>
    </source>
</evidence>
<feature type="binding site" evidence="14">
    <location>
        <position position="320"/>
    </location>
    <ligand>
        <name>S-adenosyl-L-methionine</name>
        <dbReference type="ChEBI" id="CHEBI:59789"/>
    </ligand>
</feature>
<dbReference type="InterPro" id="IPR054728">
    <property type="entry name" value="RsmB-like_ferredoxin"/>
</dbReference>
<dbReference type="PRINTS" id="PR02008">
    <property type="entry name" value="RCMTFAMILY"/>
</dbReference>
<evidence type="ECO:0000256" key="10">
    <source>
        <dbReference type="ARBA" id="ARBA00022884"/>
    </source>
</evidence>
<keyword evidence="7 14" id="KW-0489">Methyltransferase</keyword>
<reference evidence="16 17" key="1">
    <citation type="submission" date="2019-10" db="EMBL/GenBank/DDBJ databases">
        <title>Pseudomonas dajingensis sp. nov., isolated from the profound head ulcers of farmed Murray cod (Maccullochella peelii peelii).</title>
        <authorList>
            <person name="Liu Y."/>
        </authorList>
    </citation>
    <scope>NUCLEOTIDE SEQUENCE [LARGE SCALE GENOMIC DNA]</scope>
    <source>
        <strain evidence="16 17">MC042</strain>
    </source>
</reference>
<dbReference type="Pfam" id="PF01029">
    <property type="entry name" value="NusB"/>
    <property type="match status" value="1"/>
</dbReference>